<comment type="caution">
    <text evidence="2">The sequence shown here is derived from an EMBL/GenBank/DDBJ whole genome shotgun (WGS) entry which is preliminary data.</text>
</comment>
<reference evidence="2 3" key="1">
    <citation type="journal article" date="2024" name="Science">
        <title>Giant polyketide synthase enzymes in the biosynthesis of giant marine polyether toxins.</title>
        <authorList>
            <person name="Fallon T.R."/>
            <person name="Shende V.V."/>
            <person name="Wierzbicki I.H."/>
            <person name="Pendleton A.L."/>
            <person name="Watervoot N.F."/>
            <person name="Auber R.P."/>
            <person name="Gonzalez D.J."/>
            <person name="Wisecaver J.H."/>
            <person name="Moore B.S."/>
        </authorList>
    </citation>
    <scope>NUCLEOTIDE SEQUENCE [LARGE SCALE GENOMIC DNA]</scope>
    <source>
        <strain evidence="2 3">12B1</strain>
    </source>
</reference>
<evidence type="ECO:0000313" key="3">
    <source>
        <dbReference type="Proteomes" id="UP001515480"/>
    </source>
</evidence>
<feature type="chain" id="PRO_5044289445" evidence="1">
    <location>
        <begin position="18"/>
        <end position="126"/>
    </location>
</feature>
<keyword evidence="1" id="KW-0732">Signal</keyword>
<keyword evidence="3" id="KW-1185">Reference proteome</keyword>
<protein>
    <submittedName>
        <fullName evidence="2">Uncharacterized protein</fullName>
    </submittedName>
</protein>
<name>A0AB34JHW4_PRYPA</name>
<dbReference type="EMBL" id="JBGBPQ010000007">
    <property type="protein sequence ID" value="KAL1521474.1"/>
    <property type="molecule type" value="Genomic_DNA"/>
</dbReference>
<evidence type="ECO:0000256" key="1">
    <source>
        <dbReference type="SAM" id="SignalP"/>
    </source>
</evidence>
<sequence>MLSNAGPSLLFIHVCLTVVTPAKQAALERAAAETCEAQTSATAESAAAAALKAAALAATQRAASCGLLSQTERRLYEAKRIADQLNKWPQAAKTPASTPFIELARGNHSQAWKSIEYTLLIGHGTA</sequence>
<proteinExistence type="predicted"/>
<accession>A0AB34JHW4</accession>
<feature type="signal peptide" evidence="1">
    <location>
        <begin position="1"/>
        <end position="17"/>
    </location>
</feature>
<evidence type="ECO:0000313" key="2">
    <source>
        <dbReference type="EMBL" id="KAL1521474.1"/>
    </source>
</evidence>
<dbReference type="AlphaFoldDB" id="A0AB34JHW4"/>
<dbReference type="Proteomes" id="UP001515480">
    <property type="component" value="Unassembled WGS sequence"/>
</dbReference>
<organism evidence="2 3">
    <name type="scientific">Prymnesium parvum</name>
    <name type="common">Toxic golden alga</name>
    <dbReference type="NCBI Taxonomy" id="97485"/>
    <lineage>
        <taxon>Eukaryota</taxon>
        <taxon>Haptista</taxon>
        <taxon>Haptophyta</taxon>
        <taxon>Prymnesiophyceae</taxon>
        <taxon>Prymnesiales</taxon>
        <taxon>Prymnesiaceae</taxon>
        <taxon>Prymnesium</taxon>
    </lineage>
</organism>
<gene>
    <name evidence="2" type="ORF">AB1Y20_021136</name>
</gene>